<dbReference type="EMBL" id="CP061379">
    <property type="protein sequence ID" value="QPF90713.1"/>
    <property type="molecule type" value="Genomic_DNA"/>
</dbReference>
<evidence type="ECO:0000259" key="4">
    <source>
        <dbReference type="Pfam" id="PF02678"/>
    </source>
</evidence>
<evidence type="ECO:0000256" key="2">
    <source>
        <dbReference type="PIRSR" id="PIRSR006232-1"/>
    </source>
</evidence>
<comment type="cofactor">
    <cofactor evidence="2">
        <name>Fe cation</name>
        <dbReference type="ChEBI" id="CHEBI:24875"/>
    </cofactor>
    <text evidence="2">Binds 1 Fe cation per subunit.</text>
</comment>
<sequence>MTNRSVLSIRTPRREHIGSLETRFALGDPIDHAYDPFLTLSHHGPQFFGPNNQGMPFSDHPHSGFETVTFILEGALVHTDSGGHRRTVEKGGVQWMTAGAGVVHNEQVPPDFFRTGGLLEVIQLWINLPSRLKMTPPAYIGVQAEGLPSVPLAGGGGKLHLVSGEYAGAVAPIRSITGMFMSQADLVAGGRVELPAPRGRTVLLYVVHGEVTVGGRSATGGDLIGFADDGDAIAVEALSDAILLFGHGDPIREPVVARGPFVMNTEAEIDQAYSDFRAGLFGEPPSVAEIA</sequence>
<feature type="binding site" evidence="2">
    <location>
        <position position="104"/>
    </location>
    <ligand>
        <name>Fe cation</name>
        <dbReference type="ChEBI" id="CHEBI:24875"/>
    </ligand>
</feature>
<dbReference type="PANTHER" id="PTHR43594">
    <property type="entry name" value="QUERCETIN 2,3-DIOXYGENASE"/>
    <property type="match status" value="1"/>
</dbReference>
<feature type="domain" description="Pirin N-terminal" evidence="4">
    <location>
        <begin position="31"/>
        <end position="126"/>
    </location>
</feature>
<evidence type="ECO:0000259" key="5">
    <source>
        <dbReference type="Pfam" id="PF05726"/>
    </source>
</evidence>
<dbReference type="SUPFAM" id="SSF51182">
    <property type="entry name" value="RmlC-like cupins"/>
    <property type="match status" value="1"/>
</dbReference>
<keyword evidence="2" id="KW-0408">Iron</keyword>
<organism evidence="6 7">
    <name type="scientific">Bradyrhizobium commune</name>
    <dbReference type="NCBI Taxonomy" id="83627"/>
    <lineage>
        <taxon>Bacteria</taxon>
        <taxon>Pseudomonadati</taxon>
        <taxon>Pseudomonadota</taxon>
        <taxon>Alphaproteobacteria</taxon>
        <taxon>Hyphomicrobiales</taxon>
        <taxon>Nitrobacteraceae</taxon>
        <taxon>Bradyrhizobium</taxon>
    </lineage>
</organism>
<evidence type="ECO:0000256" key="3">
    <source>
        <dbReference type="RuleBase" id="RU003457"/>
    </source>
</evidence>
<dbReference type="Pfam" id="PF05726">
    <property type="entry name" value="Pirin_C"/>
    <property type="match status" value="1"/>
</dbReference>
<dbReference type="InterPro" id="IPR008778">
    <property type="entry name" value="Pirin_C_dom"/>
</dbReference>
<dbReference type="InterPro" id="IPR053186">
    <property type="entry name" value="QDO-related"/>
</dbReference>
<dbReference type="InterPro" id="IPR003829">
    <property type="entry name" value="Pirin_N_dom"/>
</dbReference>
<keyword evidence="2" id="KW-0479">Metal-binding</keyword>
<dbReference type="Gene3D" id="2.60.120.10">
    <property type="entry name" value="Jelly Rolls"/>
    <property type="match status" value="2"/>
</dbReference>
<dbReference type="CDD" id="cd02909">
    <property type="entry name" value="cupin_pirin_N"/>
    <property type="match status" value="1"/>
</dbReference>
<feature type="domain" description="Pirin C-terminal" evidence="5">
    <location>
        <begin position="184"/>
        <end position="282"/>
    </location>
</feature>
<evidence type="ECO:0000313" key="6">
    <source>
        <dbReference type="EMBL" id="QPF90713.1"/>
    </source>
</evidence>
<dbReference type="InterPro" id="IPR014710">
    <property type="entry name" value="RmlC-like_jellyroll"/>
</dbReference>
<reference evidence="6 7" key="1">
    <citation type="submission" date="2020-09" db="EMBL/GenBank/DDBJ databases">
        <title>Complete genomes of bradyrhizobia occurring on native shrubby legumes in Australia.</title>
        <authorList>
            <person name="Lafay B."/>
        </authorList>
    </citation>
    <scope>NUCLEOTIDE SEQUENCE [LARGE SCALE GENOMIC DNA]</scope>
    <source>
        <strain evidence="6 7">BDV5040</strain>
    </source>
</reference>
<dbReference type="GO" id="GO:0046872">
    <property type="term" value="F:metal ion binding"/>
    <property type="evidence" value="ECO:0007669"/>
    <property type="project" value="UniProtKB-KW"/>
</dbReference>
<accession>A0A7S9D3W6</accession>
<gene>
    <name evidence="6" type="ORF">IC761_30185</name>
</gene>
<dbReference type="RefSeq" id="WP_195800296.1">
    <property type="nucleotide sequence ID" value="NZ_CP061379.1"/>
</dbReference>
<evidence type="ECO:0000256" key="1">
    <source>
        <dbReference type="ARBA" id="ARBA00008416"/>
    </source>
</evidence>
<comment type="similarity">
    <text evidence="1 3">Belongs to the pirin family.</text>
</comment>
<dbReference type="InterPro" id="IPR012093">
    <property type="entry name" value="Pirin"/>
</dbReference>
<dbReference type="KEGG" id="bcou:IC761_30185"/>
<protein>
    <submittedName>
        <fullName evidence="6">Pirin family protein</fullName>
    </submittedName>
</protein>
<feature type="binding site" evidence="2">
    <location>
        <position position="60"/>
    </location>
    <ligand>
        <name>Fe cation</name>
        <dbReference type="ChEBI" id="CHEBI:24875"/>
    </ligand>
</feature>
<dbReference type="AlphaFoldDB" id="A0A7S9D3W6"/>
<dbReference type="InterPro" id="IPR011051">
    <property type="entry name" value="RmlC_Cupin_sf"/>
</dbReference>
<keyword evidence="7" id="KW-1185">Reference proteome</keyword>
<proteinExistence type="inferred from homology"/>
<dbReference type="Pfam" id="PF02678">
    <property type="entry name" value="Pirin"/>
    <property type="match status" value="1"/>
</dbReference>
<dbReference type="Proteomes" id="UP000594621">
    <property type="component" value="Chromosome"/>
</dbReference>
<evidence type="ECO:0000313" key="7">
    <source>
        <dbReference type="Proteomes" id="UP000594621"/>
    </source>
</evidence>
<name>A0A7S9D3W6_9BRAD</name>
<dbReference type="CDD" id="cd02247">
    <property type="entry name" value="cupin_pirin_C"/>
    <property type="match status" value="1"/>
</dbReference>
<feature type="binding site" evidence="2">
    <location>
        <position position="106"/>
    </location>
    <ligand>
        <name>Fe cation</name>
        <dbReference type="ChEBI" id="CHEBI:24875"/>
    </ligand>
</feature>
<dbReference type="PANTHER" id="PTHR43594:SF1">
    <property type="entry name" value="QUERCETIN 2,3-DIOXYGENASE PA2418-RELATED"/>
    <property type="match status" value="1"/>
</dbReference>
<dbReference type="PIRSF" id="PIRSF006232">
    <property type="entry name" value="Pirin"/>
    <property type="match status" value="1"/>
</dbReference>
<feature type="binding site" evidence="2">
    <location>
        <position position="62"/>
    </location>
    <ligand>
        <name>Fe cation</name>
        <dbReference type="ChEBI" id="CHEBI:24875"/>
    </ligand>
</feature>